<dbReference type="InterPro" id="IPR036396">
    <property type="entry name" value="Cyt_P450_sf"/>
</dbReference>
<keyword evidence="3 7" id="KW-0479">Metal-binding</keyword>
<evidence type="ECO:0000256" key="5">
    <source>
        <dbReference type="ARBA" id="ARBA00023004"/>
    </source>
</evidence>
<dbReference type="PRINTS" id="PR00463">
    <property type="entry name" value="EP450I"/>
</dbReference>
<evidence type="ECO:0000256" key="2">
    <source>
        <dbReference type="ARBA" id="ARBA00010617"/>
    </source>
</evidence>
<dbReference type="FunFam" id="1.10.630.10:FF:000036">
    <property type="entry name" value="CYtochrome P450 family"/>
    <property type="match status" value="1"/>
</dbReference>
<accession>A0A8S1HG54</accession>
<dbReference type="InterPro" id="IPR002401">
    <property type="entry name" value="Cyt_P450_E_grp-I"/>
</dbReference>
<dbReference type="GO" id="GO:0016712">
    <property type="term" value="F:oxidoreductase activity, acting on paired donors, with incorporation or reduction of molecular oxygen, reduced flavin or flavoprotein as one donor, and incorporation of one atom of oxygen"/>
    <property type="evidence" value="ECO:0007669"/>
    <property type="project" value="TreeGrafter"/>
</dbReference>
<proteinExistence type="inferred from homology"/>
<name>A0A8S1HG54_9PELO</name>
<comment type="similarity">
    <text evidence="2 8">Belongs to the cytochrome P450 family.</text>
</comment>
<sequence>MLLIIIVGLLTAFLFKHLYWKRRNFPPGPTPLPFLGNLTVLKNYEPGYECWKKLKEDYGPVYTFWLASLPSVVIADYEIIKQTIIKDGGNYVGRPYFPISGKMRGGQLGLIEAVDDRWVQHRRFSLQVLRDFGLGKNLMEEKVIIESQNLIELLKKQMESGPVDIQNNVDSAVGSIINNILFGYRFDESNMEQFLTMKVGLARHFELAAHPIGMIIGMYPFLENFPYFKDQFKIVVNNWNTLYDLFGKQIEEHEKIIDYDTAEYSDYVEAFLKEKKKHEDEPDFGGFEIMQLKNMCFDLWVAGMETTANTLYWSVLYVLLDEEVHRKVKKELRDVIGSDRVITSTDKSSLNYVNATLNEIQRLANLLPQNLSRVVGKDTVIGGHLIKAGTILTPQISAVLYDDKIFPDPYRFDPTRFLDENGNVKKIEEFIPFSVGKRQCLGEGLAKLELFIFFANFFNQFDAEFDPAGGIPTTKKRFGVTMKAENYKLVLKNSY</sequence>
<evidence type="ECO:0000256" key="1">
    <source>
        <dbReference type="ARBA" id="ARBA00001971"/>
    </source>
</evidence>
<dbReference type="AlphaFoldDB" id="A0A8S1HG54"/>
<dbReference type="GO" id="GO:0020037">
    <property type="term" value="F:heme binding"/>
    <property type="evidence" value="ECO:0007669"/>
    <property type="project" value="InterPro"/>
</dbReference>
<dbReference type="InterPro" id="IPR017972">
    <property type="entry name" value="Cyt_P450_CS"/>
</dbReference>
<comment type="caution">
    <text evidence="9">The sequence shown here is derived from an EMBL/GenBank/DDBJ whole genome shotgun (WGS) entry which is preliminary data.</text>
</comment>
<evidence type="ECO:0000313" key="10">
    <source>
        <dbReference type="Proteomes" id="UP000835052"/>
    </source>
</evidence>
<dbReference type="GO" id="GO:0006805">
    <property type="term" value="P:xenobiotic metabolic process"/>
    <property type="evidence" value="ECO:0007669"/>
    <property type="project" value="TreeGrafter"/>
</dbReference>
<dbReference type="PROSITE" id="PS00086">
    <property type="entry name" value="CYTOCHROME_P450"/>
    <property type="match status" value="1"/>
</dbReference>
<dbReference type="GO" id="GO:0005506">
    <property type="term" value="F:iron ion binding"/>
    <property type="evidence" value="ECO:0007669"/>
    <property type="project" value="InterPro"/>
</dbReference>
<evidence type="ECO:0000256" key="3">
    <source>
        <dbReference type="ARBA" id="ARBA00022723"/>
    </source>
</evidence>
<dbReference type="SUPFAM" id="SSF48264">
    <property type="entry name" value="Cytochrome P450"/>
    <property type="match status" value="1"/>
</dbReference>
<dbReference type="CDD" id="cd20617">
    <property type="entry name" value="CYP1_2-like"/>
    <property type="match status" value="1"/>
</dbReference>
<keyword evidence="10" id="KW-1185">Reference proteome</keyword>
<keyword evidence="5 7" id="KW-0408">Iron</keyword>
<evidence type="ECO:0000256" key="4">
    <source>
        <dbReference type="ARBA" id="ARBA00023002"/>
    </source>
</evidence>
<dbReference type="Pfam" id="PF00067">
    <property type="entry name" value="p450"/>
    <property type="match status" value="1"/>
</dbReference>
<dbReference type="OrthoDB" id="5798924at2759"/>
<dbReference type="InterPro" id="IPR050182">
    <property type="entry name" value="Cytochrome_P450_fam2"/>
</dbReference>
<organism evidence="9 10">
    <name type="scientific">Caenorhabditis auriculariae</name>
    <dbReference type="NCBI Taxonomy" id="2777116"/>
    <lineage>
        <taxon>Eukaryota</taxon>
        <taxon>Metazoa</taxon>
        <taxon>Ecdysozoa</taxon>
        <taxon>Nematoda</taxon>
        <taxon>Chromadorea</taxon>
        <taxon>Rhabditida</taxon>
        <taxon>Rhabditina</taxon>
        <taxon>Rhabditomorpha</taxon>
        <taxon>Rhabditoidea</taxon>
        <taxon>Rhabditidae</taxon>
        <taxon>Peloderinae</taxon>
        <taxon>Caenorhabditis</taxon>
    </lineage>
</organism>
<evidence type="ECO:0000256" key="8">
    <source>
        <dbReference type="RuleBase" id="RU000461"/>
    </source>
</evidence>
<evidence type="ECO:0000256" key="6">
    <source>
        <dbReference type="ARBA" id="ARBA00023033"/>
    </source>
</evidence>
<dbReference type="PANTHER" id="PTHR24300">
    <property type="entry name" value="CYTOCHROME P450 508A4-RELATED"/>
    <property type="match status" value="1"/>
</dbReference>
<dbReference type="GO" id="GO:0006082">
    <property type="term" value="P:organic acid metabolic process"/>
    <property type="evidence" value="ECO:0007669"/>
    <property type="project" value="TreeGrafter"/>
</dbReference>
<keyword evidence="6 8" id="KW-0503">Monooxygenase</keyword>
<dbReference type="Gene3D" id="1.10.630.10">
    <property type="entry name" value="Cytochrome P450"/>
    <property type="match status" value="1"/>
</dbReference>
<dbReference type="Proteomes" id="UP000835052">
    <property type="component" value="Unassembled WGS sequence"/>
</dbReference>
<keyword evidence="4 8" id="KW-0560">Oxidoreductase</keyword>
<evidence type="ECO:0000313" key="9">
    <source>
        <dbReference type="EMBL" id="CAD6195636.1"/>
    </source>
</evidence>
<dbReference type="PANTHER" id="PTHR24300:SF369">
    <property type="entry name" value="CYTOCHROME P450 FAMILY"/>
    <property type="match status" value="1"/>
</dbReference>
<dbReference type="PRINTS" id="PR00385">
    <property type="entry name" value="P450"/>
</dbReference>
<reference evidence="9" key="1">
    <citation type="submission" date="2020-10" db="EMBL/GenBank/DDBJ databases">
        <authorList>
            <person name="Kikuchi T."/>
        </authorList>
    </citation>
    <scope>NUCLEOTIDE SEQUENCE</scope>
    <source>
        <strain evidence="9">NKZ352</strain>
    </source>
</reference>
<gene>
    <name evidence="9" type="ORF">CAUJ_LOCUS11555</name>
</gene>
<feature type="binding site" description="axial binding residue" evidence="7">
    <location>
        <position position="440"/>
    </location>
    <ligand>
        <name>heme</name>
        <dbReference type="ChEBI" id="CHEBI:30413"/>
    </ligand>
    <ligandPart>
        <name>Fe</name>
        <dbReference type="ChEBI" id="CHEBI:18248"/>
    </ligandPart>
</feature>
<comment type="cofactor">
    <cofactor evidence="1 7">
        <name>heme</name>
        <dbReference type="ChEBI" id="CHEBI:30413"/>
    </cofactor>
</comment>
<evidence type="ECO:0008006" key="11">
    <source>
        <dbReference type="Google" id="ProtNLM"/>
    </source>
</evidence>
<keyword evidence="7 8" id="KW-0349">Heme</keyword>
<dbReference type="GO" id="GO:0005737">
    <property type="term" value="C:cytoplasm"/>
    <property type="evidence" value="ECO:0007669"/>
    <property type="project" value="TreeGrafter"/>
</dbReference>
<dbReference type="EMBL" id="CAJGYM010000058">
    <property type="protein sequence ID" value="CAD6195636.1"/>
    <property type="molecule type" value="Genomic_DNA"/>
</dbReference>
<dbReference type="InterPro" id="IPR001128">
    <property type="entry name" value="Cyt_P450"/>
</dbReference>
<evidence type="ECO:0000256" key="7">
    <source>
        <dbReference type="PIRSR" id="PIRSR602401-1"/>
    </source>
</evidence>
<protein>
    <recommendedName>
        <fullName evidence="11">CYtochrome P450 family</fullName>
    </recommendedName>
</protein>